<protein>
    <recommendedName>
        <fullName evidence="2">C-type lectin domain-containing protein</fullName>
    </recommendedName>
</protein>
<organism evidence="3 4">
    <name type="scientific">Patiria miniata</name>
    <name type="common">Bat star</name>
    <name type="synonym">Asterina miniata</name>
    <dbReference type="NCBI Taxonomy" id="46514"/>
    <lineage>
        <taxon>Eukaryota</taxon>
        <taxon>Metazoa</taxon>
        <taxon>Echinodermata</taxon>
        <taxon>Eleutherozoa</taxon>
        <taxon>Asterozoa</taxon>
        <taxon>Asteroidea</taxon>
        <taxon>Valvatacea</taxon>
        <taxon>Valvatida</taxon>
        <taxon>Asterinidae</taxon>
        <taxon>Patiria</taxon>
    </lineage>
</organism>
<evidence type="ECO:0000256" key="1">
    <source>
        <dbReference type="SAM" id="SignalP"/>
    </source>
</evidence>
<dbReference type="Pfam" id="PF00059">
    <property type="entry name" value="Lectin_C"/>
    <property type="match status" value="1"/>
</dbReference>
<name>A0A914AL18_PATMI</name>
<keyword evidence="4" id="KW-1185">Reference proteome</keyword>
<dbReference type="EnsemblMetazoa" id="XM_038208767.1">
    <property type="protein sequence ID" value="XP_038064695.1"/>
    <property type="gene ID" value="LOC119735075"/>
</dbReference>
<dbReference type="SMART" id="SM00034">
    <property type="entry name" value="CLECT"/>
    <property type="match status" value="1"/>
</dbReference>
<evidence type="ECO:0000313" key="4">
    <source>
        <dbReference type="Proteomes" id="UP000887568"/>
    </source>
</evidence>
<feature type="signal peptide" evidence="1">
    <location>
        <begin position="1"/>
        <end position="22"/>
    </location>
</feature>
<dbReference type="AlphaFoldDB" id="A0A914AL18"/>
<dbReference type="RefSeq" id="XP_038064695.1">
    <property type="nucleotide sequence ID" value="XM_038208767.1"/>
</dbReference>
<evidence type="ECO:0000259" key="2">
    <source>
        <dbReference type="PROSITE" id="PS50041"/>
    </source>
</evidence>
<dbReference type="InterPro" id="IPR016186">
    <property type="entry name" value="C-type_lectin-like/link_sf"/>
</dbReference>
<dbReference type="SUPFAM" id="SSF56436">
    <property type="entry name" value="C-type lectin-like"/>
    <property type="match status" value="1"/>
</dbReference>
<evidence type="ECO:0000313" key="3">
    <source>
        <dbReference type="EnsemblMetazoa" id="XP_038064695.1"/>
    </source>
</evidence>
<dbReference type="OrthoDB" id="6337382at2759"/>
<feature type="chain" id="PRO_5037769621" description="C-type lectin domain-containing protein" evidence="1">
    <location>
        <begin position="23"/>
        <end position="173"/>
    </location>
</feature>
<dbReference type="Proteomes" id="UP000887568">
    <property type="component" value="Unplaced"/>
</dbReference>
<accession>A0A914AL18</accession>
<dbReference type="PROSITE" id="PS50041">
    <property type="entry name" value="C_TYPE_LECTIN_2"/>
    <property type="match status" value="1"/>
</dbReference>
<dbReference type="Gene3D" id="3.10.100.10">
    <property type="entry name" value="Mannose-Binding Protein A, subunit A"/>
    <property type="match status" value="1"/>
</dbReference>
<dbReference type="InterPro" id="IPR050111">
    <property type="entry name" value="C-type_lectin/snaclec_domain"/>
</dbReference>
<feature type="domain" description="C-type lectin" evidence="2">
    <location>
        <begin position="32"/>
        <end position="141"/>
    </location>
</feature>
<dbReference type="GeneID" id="119735075"/>
<sequence length="173" mass="19295">MISRYNHLTVLLLIFDAVFSSAAVCSPGWTNWKQSCYAMHSKRLNWMDATKFCENTGSHIVVPNSQAENDFIWGLVMDRLEYASLPMGGVWIGCKRETADSSFVCAEKTDFTNWTPGHPSAKVLCIVYGKGGNGTWRSNRCTNDSRRYVVCEMPNTAYCLTAGKNGRFVSGLP</sequence>
<dbReference type="CDD" id="cd00037">
    <property type="entry name" value="CLECT"/>
    <property type="match status" value="1"/>
</dbReference>
<dbReference type="PANTHER" id="PTHR22803">
    <property type="entry name" value="MANNOSE, PHOSPHOLIPASE, LECTIN RECEPTOR RELATED"/>
    <property type="match status" value="1"/>
</dbReference>
<keyword evidence="1" id="KW-0732">Signal</keyword>
<dbReference type="InterPro" id="IPR016187">
    <property type="entry name" value="CTDL_fold"/>
</dbReference>
<dbReference type="InterPro" id="IPR001304">
    <property type="entry name" value="C-type_lectin-like"/>
</dbReference>
<proteinExistence type="predicted"/>
<reference evidence="3" key="1">
    <citation type="submission" date="2022-11" db="UniProtKB">
        <authorList>
            <consortium name="EnsemblMetazoa"/>
        </authorList>
    </citation>
    <scope>IDENTIFICATION</scope>
</reference>